<evidence type="ECO:0000256" key="6">
    <source>
        <dbReference type="ARBA" id="ARBA00023163"/>
    </source>
</evidence>
<feature type="region of interest" description="Disordered" evidence="8">
    <location>
        <begin position="181"/>
        <end position="232"/>
    </location>
</feature>
<dbReference type="Proteomes" id="UP000479190">
    <property type="component" value="Unassembled WGS sequence"/>
</dbReference>
<accession>A0A6H5J628</accession>
<keyword evidence="11" id="KW-1185">Reference proteome</keyword>
<dbReference type="OrthoDB" id="6161578at2759"/>
<dbReference type="PROSITE" id="PS50888">
    <property type="entry name" value="BHLH"/>
    <property type="match status" value="1"/>
</dbReference>
<dbReference type="Gene3D" id="4.10.280.10">
    <property type="entry name" value="Helix-loop-helix DNA-binding domain"/>
    <property type="match status" value="1"/>
</dbReference>
<dbReference type="EMBL" id="CADCXV010001505">
    <property type="protein sequence ID" value="CAB0044914.1"/>
    <property type="molecule type" value="Genomic_DNA"/>
</dbReference>
<keyword evidence="7" id="KW-0539">Nucleus</keyword>
<dbReference type="InterPro" id="IPR011598">
    <property type="entry name" value="bHLH_dom"/>
</dbReference>
<sequence>MMQQQVLLPSNHVFSGYGGLMGCGGEDLDNLASYQSSARMSSYASHSMAPQIQQIQQQGQYYESDGWYTPSPPTSHRSLSPAGLSETEMAQLNGGGGYHHAQSQDLTQLHPQQFHAQLSYEQHQMQPQQQQIMQNIPTDHFVPFQGATMHQQPEDDNIAVSPTTVSNNNQFCQDMGFADEMSSCSSERSDSPGGLDSAGSEPTTSCGGDRKSGNKSGKSGKTTTTTGVVKKRRLAANARERRRMQNLNKAFDRLRDYLPSLGNNRQLSKYETLQMAQSYITALCDLRDKRNDEE</sequence>
<evidence type="ECO:0000259" key="9">
    <source>
        <dbReference type="PROSITE" id="PS50888"/>
    </source>
</evidence>
<dbReference type="CDD" id="cd11430">
    <property type="entry name" value="bHLH_TS_ATOH1_like"/>
    <property type="match status" value="1"/>
</dbReference>
<dbReference type="GO" id="GO:0046982">
    <property type="term" value="F:protein heterodimerization activity"/>
    <property type="evidence" value="ECO:0007669"/>
    <property type="project" value="UniProtKB-ARBA"/>
</dbReference>
<dbReference type="InterPro" id="IPR036638">
    <property type="entry name" value="HLH_DNA-bd_sf"/>
</dbReference>
<dbReference type="GO" id="GO:0000981">
    <property type="term" value="F:DNA-binding transcription factor activity, RNA polymerase II-specific"/>
    <property type="evidence" value="ECO:0007669"/>
    <property type="project" value="TreeGrafter"/>
</dbReference>
<evidence type="ECO:0000256" key="5">
    <source>
        <dbReference type="ARBA" id="ARBA00023015"/>
    </source>
</evidence>
<keyword evidence="5" id="KW-0805">Transcription regulation</keyword>
<dbReference type="GO" id="GO:0005634">
    <property type="term" value="C:nucleus"/>
    <property type="evidence" value="ECO:0007669"/>
    <property type="project" value="UniProtKB-SubCell"/>
</dbReference>
<dbReference type="FunFam" id="4.10.280.10:FF:000025">
    <property type="entry name" value="protein atonal homolog 7"/>
    <property type="match status" value="1"/>
</dbReference>
<organism evidence="10 11">
    <name type="scientific">Trichogramma brassicae</name>
    <dbReference type="NCBI Taxonomy" id="86971"/>
    <lineage>
        <taxon>Eukaryota</taxon>
        <taxon>Metazoa</taxon>
        <taxon>Ecdysozoa</taxon>
        <taxon>Arthropoda</taxon>
        <taxon>Hexapoda</taxon>
        <taxon>Insecta</taxon>
        <taxon>Pterygota</taxon>
        <taxon>Neoptera</taxon>
        <taxon>Endopterygota</taxon>
        <taxon>Hymenoptera</taxon>
        <taxon>Apocrita</taxon>
        <taxon>Proctotrupomorpha</taxon>
        <taxon>Chalcidoidea</taxon>
        <taxon>Trichogrammatidae</taxon>
        <taxon>Trichogramma</taxon>
    </lineage>
</organism>
<evidence type="ECO:0000313" key="10">
    <source>
        <dbReference type="EMBL" id="CAB0044914.1"/>
    </source>
</evidence>
<comment type="subcellular location">
    <subcellularLocation>
        <location evidence="1">Nucleus</location>
    </subcellularLocation>
</comment>
<reference evidence="10 11" key="1">
    <citation type="submission" date="2020-02" db="EMBL/GenBank/DDBJ databases">
        <authorList>
            <person name="Ferguson B K."/>
        </authorList>
    </citation>
    <scope>NUCLEOTIDE SEQUENCE [LARGE SCALE GENOMIC DNA]</scope>
</reference>
<dbReference type="PANTHER" id="PTHR19290:SF169">
    <property type="entry name" value="PROTEIN ATONAL"/>
    <property type="match status" value="1"/>
</dbReference>
<feature type="compositionally biased region" description="Low complexity" evidence="8">
    <location>
        <begin position="214"/>
        <end position="228"/>
    </location>
</feature>
<dbReference type="AlphaFoldDB" id="A0A6H5J628"/>
<name>A0A6H5J628_9HYME</name>
<evidence type="ECO:0000256" key="8">
    <source>
        <dbReference type="SAM" id="MobiDB-lite"/>
    </source>
</evidence>
<evidence type="ECO:0000256" key="4">
    <source>
        <dbReference type="ARBA" id="ARBA00022902"/>
    </source>
</evidence>
<dbReference type="GO" id="GO:0070888">
    <property type="term" value="F:E-box binding"/>
    <property type="evidence" value="ECO:0007669"/>
    <property type="project" value="TreeGrafter"/>
</dbReference>
<dbReference type="SUPFAM" id="SSF47459">
    <property type="entry name" value="HLH, helix-loop-helix DNA-binding domain"/>
    <property type="match status" value="1"/>
</dbReference>
<dbReference type="GO" id="GO:0045944">
    <property type="term" value="P:positive regulation of transcription by RNA polymerase II"/>
    <property type="evidence" value="ECO:0007669"/>
    <property type="project" value="TreeGrafter"/>
</dbReference>
<feature type="region of interest" description="Disordered" evidence="8">
    <location>
        <begin position="54"/>
        <end position="83"/>
    </location>
</feature>
<dbReference type="GO" id="GO:0061564">
    <property type="term" value="P:axon development"/>
    <property type="evidence" value="ECO:0007669"/>
    <property type="project" value="TreeGrafter"/>
</dbReference>
<evidence type="ECO:0000256" key="7">
    <source>
        <dbReference type="ARBA" id="ARBA00023242"/>
    </source>
</evidence>
<dbReference type="PANTHER" id="PTHR19290">
    <property type="entry name" value="BASIC HELIX-LOOP-HELIX PROTEIN NEUROGENIN-RELATED"/>
    <property type="match status" value="1"/>
</dbReference>
<feature type="domain" description="BHLH" evidence="9">
    <location>
        <begin position="231"/>
        <end position="283"/>
    </location>
</feature>
<keyword evidence="3" id="KW-0221">Differentiation</keyword>
<keyword evidence="6" id="KW-0804">Transcription</keyword>
<protein>
    <recommendedName>
        <fullName evidence="9">BHLH domain-containing protein</fullName>
    </recommendedName>
</protein>
<dbReference type="InterPro" id="IPR050359">
    <property type="entry name" value="bHLH_transcription_factors"/>
</dbReference>
<keyword evidence="4" id="KW-0524">Neurogenesis</keyword>
<proteinExistence type="predicted"/>
<evidence type="ECO:0000256" key="3">
    <source>
        <dbReference type="ARBA" id="ARBA00022782"/>
    </source>
</evidence>
<gene>
    <name evidence="10" type="ORF">TBRA_LOCUS16483</name>
</gene>
<dbReference type="GO" id="GO:0016360">
    <property type="term" value="P:sensory organ precursor cell fate determination"/>
    <property type="evidence" value="ECO:0007669"/>
    <property type="project" value="UniProtKB-ARBA"/>
</dbReference>
<evidence type="ECO:0000256" key="2">
    <source>
        <dbReference type="ARBA" id="ARBA00022473"/>
    </source>
</evidence>
<dbReference type="SMART" id="SM00353">
    <property type="entry name" value="HLH"/>
    <property type="match status" value="1"/>
</dbReference>
<evidence type="ECO:0000313" key="11">
    <source>
        <dbReference type="Proteomes" id="UP000479190"/>
    </source>
</evidence>
<dbReference type="Pfam" id="PF00010">
    <property type="entry name" value="HLH"/>
    <property type="match status" value="1"/>
</dbReference>
<evidence type="ECO:0000256" key="1">
    <source>
        <dbReference type="ARBA" id="ARBA00004123"/>
    </source>
</evidence>
<keyword evidence="2" id="KW-0217">Developmental protein</keyword>